<evidence type="ECO:0000313" key="2">
    <source>
        <dbReference type="EMBL" id="KAF2095502.1"/>
    </source>
</evidence>
<feature type="compositionally biased region" description="Polar residues" evidence="1">
    <location>
        <begin position="402"/>
        <end position="420"/>
    </location>
</feature>
<accession>A0A9P4M5P0</accession>
<organism evidence="2 3">
    <name type="scientific">Rhizodiscina lignyota</name>
    <dbReference type="NCBI Taxonomy" id="1504668"/>
    <lineage>
        <taxon>Eukaryota</taxon>
        <taxon>Fungi</taxon>
        <taxon>Dikarya</taxon>
        <taxon>Ascomycota</taxon>
        <taxon>Pezizomycotina</taxon>
        <taxon>Dothideomycetes</taxon>
        <taxon>Pleosporomycetidae</taxon>
        <taxon>Aulographales</taxon>
        <taxon>Rhizodiscinaceae</taxon>
        <taxon>Rhizodiscina</taxon>
    </lineage>
</organism>
<dbReference type="Proteomes" id="UP000799772">
    <property type="component" value="Unassembled WGS sequence"/>
</dbReference>
<sequence length="473" mass="50409">MSEQAPSAEGSGGGKRPRGRPLKSTVDEDESAIRRRARVRKAQQAFQKRKEAAVQSLEDRLGAVQNGLEEFSNLFSDFTTSITEAGIADSHPDILRQLHNLTERLLALANAASPQSPMDIDPAPGGPSGGGGSGGPSGSEDRGGPSGAQSRGRGSMSGAPGLGVEHLFLSDADPSGTPYTSADDQSGFPDSMQTMEMTLALQSVNASSVDPWSDAHAFSALWSSGTWYSEPTGLSSYLSGKPFSFIDTLFVNSLSIAFHDILRSDRNWSNPIAREKFQYCLNSRSRDELLLLVRLGSDAFLQRYSAGEPPEGLLGFFIRNTASLGHSVRTKMAEDGTHGDHLIDNQDMENYFREKGGFHFDSDTIRMSLPIPSKDSAEAITSSGDVDKKSPTAAKEAAEELLQTSQHSGSSSPNPARQGEMQSAQAAVIITLNCQALLTGLAAIGICTGSGVGYRKSRIDEAIVKSTVDMSIQ</sequence>
<dbReference type="EMBL" id="ML978131">
    <property type="protein sequence ID" value="KAF2095502.1"/>
    <property type="molecule type" value="Genomic_DNA"/>
</dbReference>
<dbReference type="PANTHER" id="PTHR40618:SF1">
    <property type="entry name" value="B-ZIP TRANSCRIPTION FACTOR (EUROFUNG)"/>
    <property type="match status" value="1"/>
</dbReference>
<feature type="compositionally biased region" description="Gly residues" evidence="1">
    <location>
        <begin position="126"/>
        <end position="137"/>
    </location>
</feature>
<gene>
    <name evidence="2" type="ORF">NA57DRAFT_59502</name>
</gene>
<dbReference type="Gene3D" id="1.20.5.170">
    <property type="match status" value="1"/>
</dbReference>
<dbReference type="PANTHER" id="PTHR40618">
    <property type="entry name" value="B-ZIP TRANSCRIPTION FACTOR (EUROFUNG)-RELATED"/>
    <property type="match status" value="1"/>
</dbReference>
<name>A0A9P4M5P0_9PEZI</name>
<feature type="region of interest" description="Disordered" evidence="1">
    <location>
        <begin position="376"/>
        <end position="420"/>
    </location>
</feature>
<dbReference type="SUPFAM" id="SSF57959">
    <property type="entry name" value="Leucine zipper domain"/>
    <property type="match status" value="1"/>
</dbReference>
<reference evidence="2" key="1">
    <citation type="journal article" date="2020" name="Stud. Mycol.">
        <title>101 Dothideomycetes genomes: a test case for predicting lifestyles and emergence of pathogens.</title>
        <authorList>
            <person name="Haridas S."/>
            <person name="Albert R."/>
            <person name="Binder M."/>
            <person name="Bloem J."/>
            <person name="Labutti K."/>
            <person name="Salamov A."/>
            <person name="Andreopoulos B."/>
            <person name="Baker S."/>
            <person name="Barry K."/>
            <person name="Bills G."/>
            <person name="Bluhm B."/>
            <person name="Cannon C."/>
            <person name="Castanera R."/>
            <person name="Culley D."/>
            <person name="Daum C."/>
            <person name="Ezra D."/>
            <person name="Gonzalez J."/>
            <person name="Henrissat B."/>
            <person name="Kuo A."/>
            <person name="Liang C."/>
            <person name="Lipzen A."/>
            <person name="Lutzoni F."/>
            <person name="Magnuson J."/>
            <person name="Mondo S."/>
            <person name="Nolan M."/>
            <person name="Ohm R."/>
            <person name="Pangilinan J."/>
            <person name="Park H.-J."/>
            <person name="Ramirez L."/>
            <person name="Alfaro M."/>
            <person name="Sun H."/>
            <person name="Tritt A."/>
            <person name="Yoshinaga Y."/>
            <person name="Zwiers L.-H."/>
            <person name="Turgeon B."/>
            <person name="Goodwin S."/>
            <person name="Spatafora J."/>
            <person name="Crous P."/>
            <person name="Grigoriev I."/>
        </authorList>
    </citation>
    <scope>NUCLEOTIDE SEQUENCE</scope>
    <source>
        <strain evidence="2">CBS 133067</strain>
    </source>
</reference>
<dbReference type="GO" id="GO:0003700">
    <property type="term" value="F:DNA-binding transcription factor activity"/>
    <property type="evidence" value="ECO:0007669"/>
    <property type="project" value="InterPro"/>
</dbReference>
<dbReference type="CDD" id="cd14688">
    <property type="entry name" value="bZIP_YAP"/>
    <property type="match status" value="1"/>
</dbReference>
<proteinExistence type="predicted"/>
<dbReference type="AlphaFoldDB" id="A0A9P4M5P0"/>
<protein>
    <recommendedName>
        <fullName evidence="4">BZIP domain-containing protein</fullName>
    </recommendedName>
</protein>
<evidence type="ECO:0000256" key="1">
    <source>
        <dbReference type="SAM" id="MobiDB-lite"/>
    </source>
</evidence>
<dbReference type="InterPro" id="IPR046347">
    <property type="entry name" value="bZIP_sf"/>
</dbReference>
<evidence type="ECO:0000313" key="3">
    <source>
        <dbReference type="Proteomes" id="UP000799772"/>
    </source>
</evidence>
<feature type="region of interest" description="Disordered" evidence="1">
    <location>
        <begin position="1"/>
        <end position="49"/>
    </location>
</feature>
<evidence type="ECO:0008006" key="4">
    <source>
        <dbReference type="Google" id="ProtNLM"/>
    </source>
</evidence>
<keyword evidence="3" id="KW-1185">Reference proteome</keyword>
<comment type="caution">
    <text evidence="2">The sequence shown here is derived from an EMBL/GenBank/DDBJ whole genome shotgun (WGS) entry which is preliminary data.</text>
</comment>
<feature type="region of interest" description="Disordered" evidence="1">
    <location>
        <begin position="112"/>
        <end position="157"/>
    </location>
</feature>